<evidence type="ECO:0000313" key="9">
    <source>
        <dbReference type="EMBL" id="SPN99989.1"/>
    </source>
</evidence>
<evidence type="ECO:0000313" key="10">
    <source>
        <dbReference type="Proteomes" id="UP001187682"/>
    </source>
</evidence>
<keyword evidence="3" id="KW-0479">Metal-binding</keyword>
<dbReference type="Gene3D" id="3.10.200.10">
    <property type="entry name" value="Alpha carbonic anhydrase"/>
    <property type="match status" value="1"/>
</dbReference>
<name>A0AAE8MT59_9PEZI</name>
<keyword evidence="5" id="KW-0456">Lyase</keyword>
<dbReference type="PROSITE" id="PS51144">
    <property type="entry name" value="ALPHA_CA_2"/>
    <property type="match status" value="1"/>
</dbReference>
<evidence type="ECO:0000256" key="6">
    <source>
        <dbReference type="ARBA" id="ARBA00048348"/>
    </source>
</evidence>
<evidence type="ECO:0000256" key="3">
    <source>
        <dbReference type="ARBA" id="ARBA00022723"/>
    </source>
</evidence>
<dbReference type="SUPFAM" id="SSF51069">
    <property type="entry name" value="Carbonic anhydrase"/>
    <property type="match status" value="1"/>
</dbReference>
<evidence type="ECO:0000256" key="5">
    <source>
        <dbReference type="ARBA" id="ARBA00023239"/>
    </source>
</evidence>
<reference evidence="9" key="1">
    <citation type="submission" date="2018-03" db="EMBL/GenBank/DDBJ databases">
        <authorList>
            <person name="Guldener U."/>
        </authorList>
    </citation>
    <scope>NUCLEOTIDE SEQUENCE</scope>
</reference>
<feature type="signal peptide" evidence="7">
    <location>
        <begin position="1"/>
        <end position="20"/>
    </location>
</feature>
<dbReference type="PANTHER" id="PTHR18952">
    <property type="entry name" value="CARBONIC ANHYDRASE"/>
    <property type="match status" value="1"/>
</dbReference>
<dbReference type="SMART" id="SM01057">
    <property type="entry name" value="Carb_anhydrase"/>
    <property type="match status" value="1"/>
</dbReference>
<evidence type="ECO:0000256" key="2">
    <source>
        <dbReference type="ARBA" id="ARBA00012925"/>
    </source>
</evidence>
<dbReference type="Pfam" id="PF00194">
    <property type="entry name" value="Carb_anhydrase"/>
    <property type="match status" value="2"/>
</dbReference>
<organism evidence="9 10">
    <name type="scientific">Cephalotrichum gorgonifer</name>
    <dbReference type="NCBI Taxonomy" id="2041049"/>
    <lineage>
        <taxon>Eukaryota</taxon>
        <taxon>Fungi</taxon>
        <taxon>Dikarya</taxon>
        <taxon>Ascomycota</taxon>
        <taxon>Pezizomycotina</taxon>
        <taxon>Sordariomycetes</taxon>
        <taxon>Hypocreomycetidae</taxon>
        <taxon>Microascales</taxon>
        <taxon>Microascaceae</taxon>
        <taxon>Cephalotrichum</taxon>
    </lineage>
</organism>
<feature type="domain" description="Alpha-carbonic anhydrase" evidence="8">
    <location>
        <begin position="39"/>
        <end position="318"/>
    </location>
</feature>
<gene>
    <name evidence="9" type="ORF">DNG_02841</name>
</gene>
<dbReference type="CDD" id="cd03124">
    <property type="entry name" value="alpha_CA_prokaryotic_like"/>
    <property type="match status" value="1"/>
</dbReference>
<dbReference type="InterPro" id="IPR001148">
    <property type="entry name" value="CA_dom"/>
</dbReference>
<protein>
    <recommendedName>
        <fullName evidence="2">carbonic anhydrase</fullName>
        <ecNumber evidence="2">4.2.1.1</ecNumber>
    </recommendedName>
</protein>
<evidence type="ECO:0000256" key="1">
    <source>
        <dbReference type="ARBA" id="ARBA00010718"/>
    </source>
</evidence>
<dbReference type="PANTHER" id="PTHR18952:SF265">
    <property type="entry name" value="CARBONIC ANHYDRASE"/>
    <property type="match status" value="1"/>
</dbReference>
<dbReference type="GO" id="GO:0004089">
    <property type="term" value="F:carbonate dehydratase activity"/>
    <property type="evidence" value="ECO:0007669"/>
    <property type="project" value="UniProtKB-EC"/>
</dbReference>
<keyword evidence="10" id="KW-1185">Reference proteome</keyword>
<proteinExistence type="inferred from homology"/>
<evidence type="ECO:0000259" key="8">
    <source>
        <dbReference type="PROSITE" id="PS51144"/>
    </source>
</evidence>
<comment type="caution">
    <text evidence="9">The sequence shown here is derived from an EMBL/GenBank/DDBJ whole genome shotgun (WGS) entry which is preliminary data.</text>
</comment>
<sequence>MAGTRLRIFLAALSASPVLSTCGYGTSLQPRAEVGVEVDTFGYTGLLGPVNWVGLDPVANAICGVGTRQSPIDLDSNALDVLEGSSVALEIPDMLDGAALENLGTTVEVVAQGGTLSLGDGQEFRLAQFHFHLPSEHLDNGTSRAMEMHMVFEGEDGQVAVMAAFIDVEGAGDGEVVGAPVPEGVVIEEEEGEEDDEDDDESDSALDKRFGVSRRQAAGSVLEAVFSVVQDVSQPGSSTTTPPLVMSDLVNTYSGSLTTPPCTEGVTWLVSSQVLPITQRSFASVRGVLGFNSRFPQTELGQENLLQVVARSAAQAGAGVAPEAVIPGVGVDGQEEASLASNMEAVLATYRPIPVPP</sequence>
<feature type="chain" id="PRO_5042084466" description="carbonic anhydrase" evidence="7">
    <location>
        <begin position="21"/>
        <end position="357"/>
    </location>
</feature>
<keyword evidence="4" id="KW-0862">Zinc</keyword>
<dbReference type="Proteomes" id="UP001187682">
    <property type="component" value="Unassembled WGS sequence"/>
</dbReference>
<comment type="similarity">
    <text evidence="1">Belongs to the alpha-carbonic anhydrase family.</text>
</comment>
<dbReference type="InterPro" id="IPR023561">
    <property type="entry name" value="Carbonic_anhydrase_a-class"/>
</dbReference>
<keyword evidence="7" id="KW-0732">Signal</keyword>
<evidence type="ECO:0000256" key="4">
    <source>
        <dbReference type="ARBA" id="ARBA00022833"/>
    </source>
</evidence>
<dbReference type="EC" id="4.2.1.1" evidence="2"/>
<dbReference type="GO" id="GO:0008270">
    <property type="term" value="F:zinc ion binding"/>
    <property type="evidence" value="ECO:0007669"/>
    <property type="project" value="InterPro"/>
</dbReference>
<dbReference type="EMBL" id="ONZQ02000003">
    <property type="protein sequence ID" value="SPN99989.1"/>
    <property type="molecule type" value="Genomic_DNA"/>
</dbReference>
<dbReference type="InterPro" id="IPR041891">
    <property type="entry name" value="Alpha_CA_prokaryot-like"/>
</dbReference>
<dbReference type="InterPro" id="IPR036398">
    <property type="entry name" value="CA_dom_sf"/>
</dbReference>
<accession>A0AAE8MT59</accession>
<evidence type="ECO:0000256" key="7">
    <source>
        <dbReference type="SAM" id="SignalP"/>
    </source>
</evidence>
<comment type="catalytic activity">
    <reaction evidence="6">
        <text>hydrogencarbonate + H(+) = CO2 + H2O</text>
        <dbReference type="Rhea" id="RHEA:10748"/>
        <dbReference type="ChEBI" id="CHEBI:15377"/>
        <dbReference type="ChEBI" id="CHEBI:15378"/>
        <dbReference type="ChEBI" id="CHEBI:16526"/>
        <dbReference type="ChEBI" id="CHEBI:17544"/>
        <dbReference type="EC" id="4.2.1.1"/>
    </reaction>
</comment>
<dbReference type="AlphaFoldDB" id="A0AAE8MT59"/>